<dbReference type="InterPro" id="IPR002772">
    <property type="entry name" value="Glyco_hydro_3_C"/>
</dbReference>
<evidence type="ECO:0000313" key="13">
    <source>
        <dbReference type="Proteomes" id="UP000053831"/>
    </source>
</evidence>
<dbReference type="STRING" id="150374.A0A0M9VXC3"/>
<dbReference type="Gene3D" id="3.40.50.1700">
    <property type="entry name" value="Glycoside hydrolase family 3 C-terminal domain"/>
    <property type="match status" value="2"/>
</dbReference>
<dbReference type="PANTHER" id="PTHR42715:SF5">
    <property type="entry name" value="BETA-GLUCOSIDASE M-RELATED"/>
    <property type="match status" value="1"/>
</dbReference>
<organism evidence="12 13">
    <name type="scientific">Escovopsis weberi</name>
    <dbReference type="NCBI Taxonomy" id="150374"/>
    <lineage>
        <taxon>Eukaryota</taxon>
        <taxon>Fungi</taxon>
        <taxon>Dikarya</taxon>
        <taxon>Ascomycota</taxon>
        <taxon>Pezizomycotina</taxon>
        <taxon>Sordariomycetes</taxon>
        <taxon>Hypocreomycetidae</taxon>
        <taxon>Hypocreales</taxon>
        <taxon>Hypocreaceae</taxon>
        <taxon>Escovopsis</taxon>
    </lineage>
</organism>
<protein>
    <recommendedName>
        <fullName evidence="4">beta-glucosidase</fullName>
        <ecNumber evidence="4">3.2.1.21</ecNumber>
    </recommendedName>
</protein>
<evidence type="ECO:0000256" key="4">
    <source>
        <dbReference type="ARBA" id="ARBA00012744"/>
    </source>
</evidence>
<dbReference type="OrthoDB" id="416222at2759"/>
<proteinExistence type="inferred from homology"/>
<evidence type="ECO:0000256" key="5">
    <source>
        <dbReference type="ARBA" id="ARBA00022525"/>
    </source>
</evidence>
<comment type="caution">
    <text evidence="12">The sequence shown here is derived from an EMBL/GenBank/DDBJ whole genome shotgun (WGS) entry which is preliminary data.</text>
</comment>
<dbReference type="AlphaFoldDB" id="A0A0M9VXC3"/>
<comment type="similarity">
    <text evidence="3">Belongs to the glycosyl hydrolase 3 family.</text>
</comment>
<sequence>MRAAQDGTAMFNDFETANPSADPTSDVCIVFGNTWACEGHDRPTLNDNFTDSLINSVADSCSNTIVVFHNSGVRLVDGFVNHPNVTAIIMAHLPGEQSGPALPEARFKMFPQSDFDEGVYLDYRDFERRNVTPRYEFGFGLSYTTFDFDTLSVAGVAGANTEEWPVGPIISGGQADLWDAVVTVKFRVRNTGSVAGAEVAQLYVEIPGAPKSQLRGFEKVYLLSGEATEVTLTLTRRDLSVWDVHAQKWKLQGGAYKFWVGNSSRKLPLEADWTLSC</sequence>
<feature type="domain" description="Fibronectin type III-like" evidence="11">
    <location>
        <begin position="198"/>
        <end position="264"/>
    </location>
</feature>
<dbReference type="GO" id="GO:0030245">
    <property type="term" value="P:cellulose catabolic process"/>
    <property type="evidence" value="ECO:0007669"/>
    <property type="project" value="UniProtKB-KW"/>
</dbReference>
<dbReference type="InterPro" id="IPR036881">
    <property type="entry name" value="Glyco_hydro_3_C_sf"/>
</dbReference>
<dbReference type="Pfam" id="PF14310">
    <property type="entry name" value="Fn3-like"/>
    <property type="match status" value="1"/>
</dbReference>
<evidence type="ECO:0000256" key="6">
    <source>
        <dbReference type="ARBA" id="ARBA00022729"/>
    </source>
</evidence>
<comment type="catalytic activity">
    <reaction evidence="1">
        <text>Hydrolysis of terminal, non-reducing beta-D-glucosyl residues with release of beta-D-glucose.</text>
        <dbReference type="EC" id="3.2.1.21"/>
    </reaction>
</comment>
<dbReference type="PANTHER" id="PTHR42715">
    <property type="entry name" value="BETA-GLUCOSIDASE"/>
    <property type="match status" value="1"/>
</dbReference>
<keyword evidence="9" id="KW-0119">Carbohydrate metabolism</keyword>
<dbReference type="InterPro" id="IPR050288">
    <property type="entry name" value="Cellulose_deg_GH3"/>
</dbReference>
<evidence type="ECO:0000259" key="11">
    <source>
        <dbReference type="SMART" id="SM01217"/>
    </source>
</evidence>
<keyword evidence="8" id="KW-0136">Cellulose degradation</keyword>
<evidence type="ECO:0000256" key="2">
    <source>
        <dbReference type="ARBA" id="ARBA00004613"/>
    </source>
</evidence>
<keyword evidence="13" id="KW-1185">Reference proteome</keyword>
<dbReference type="SUPFAM" id="SSF52279">
    <property type="entry name" value="Beta-D-glucan exohydrolase, C-terminal domain"/>
    <property type="match status" value="1"/>
</dbReference>
<keyword evidence="5" id="KW-0964">Secreted</keyword>
<evidence type="ECO:0000256" key="8">
    <source>
        <dbReference type="ARBA" id="ARBA00023001"/>
    </source>
</evidence>
<evidence type="ECO:0000256" key="10">
    <source>
        <dbReference type="ARBA" id="ARBA00023295"/>
    </source>
</evidence>
<keyword evidence="7" id="KW-0378">Hydrolase</keyword>
<dbReference type="EC" id="3.2.1.21" evidence="4"/>
<name>A0A0M9VXC3_ESCWE</name>
<comment type="subcellular location">
    <subcellularLocation>
        <location evidence="2">Secreted</location>
    </subcellularLocation>
</comment>
<dbReference type="Pfam" id="PF01915">
    <property type="entry name" value="Glyco_hydro_3_C"/>
    <property type="match status" value="1"/>
</dbReference>
<dbReference type="Proteomes" id="UP000053831">
    <property type="component" value="Unassembled WGS sequence"/>
</dbReference>
<evidence type="ECO:0000256" key="9">
    <source>
        <dbReference type="ARBA" id="ARBA00023277"/>
    </source>
</evidence>
<dbReference type="Gene3D" id="2.60.40.10">
    <property type="entry name" value="Immunoglobulins"/>
    <property type="match status" value="1"/>
</dbReference>
<dbReference type="InterPro" id="IPR026891">
    <property type="entry name" value="Fn3-like"/>
</dbReference>
<gene>
    <name evidence="12" type="ORF">ESCO_003567</name>
</gene>
<evidence type="ECO:0000256" key="3">
    <source>
        <dbReference type="ARBA" id="ARBA00005336"/>
    </source>
</evidence>
<evidence type="ECO:0000313" key="12">
    <source>
        <dbReference type="EMBL" id="KOS23042.1"/>
    </source>
</evidence>
<reference evidence="12 13" key="1">
    <citation type="submission" date="2015-07" db="EMBL/GenBank/DDBJ databases">
        <title>The genome of the fungus Escovopsis weberi, a specialized disease agent of ant agriculture.</title>
        <authorList>
            <person name="de Man T.J."/>
            <person name="Stajich J.E."/>
            <person name="Kubicek C.P."/>
            <person name="Chenthamara K."/>
            <person name="Atanasova L."/>
            <person name="Druzhinina I.S."/>
            <person name="Birnbaum S."/>
            <person name="Barribeau S.M."/>
            <person name="Teiling C."/>
            <person name="Suen G."/>
            <person name="Currie C."/>
            <person name="Gerardo N.M."/>
        </authorList>
    </citation>
    <scope>NUCLEOTIDE SEQUENCE [LARGE SCALE GENOMIC DNA]</scope>
</reference>
<keyword evidence="8" id="KW-0624">Polysaccharide degradation</keyword>
<evidence type="ECO:0000256" key="7">
    <source>
        <dbReference type="ARBA" id="ARBA00022801"/>
    </source>
</evidence>
<dbReference type="EMBL" id="LGSR01000002">
    <property type="protein sequence ID" value="KOS23042.1"/>
    <property type="molecule type" value="Genomic_DNA"/>
</dbReference>
<dbReference type="InterPro" id="IPR013783">
    <property type="entry name" value="Ig-like_fold"/>
</dbReference>
<accession>A0A0M9VXC3</accession>
<keyword evidence="6" id="KW-0732">Signal</keyword>
<keyword evidence="10" id="KW-0326">Glycosidase</keyword>
<evidence type="ECO:0000256" key="1">
    <source>
        <dbReference type="ARBA" id="ARBA00000448"/>
    </source>
</evidence>
<dbReference type="GO" id="GO:0005576">
    <property type="term" value="C:extracellular region"/>
    <property type="evidence" value="ECO:0007669"/>
    <property type="project" value="UniProtKB-SubCell"/>
</dbReference>
<dbReference type="SMART" id="SM01217">
    <property type="entry name" value="Fn3_like"/>
    <property type="match status" value="1"/>
</dbReference>
<dbReference type="GO" id="GO:0008422">
    <property type="term" value="F:beta-glucosidase activity"/>
    <property type="evidence" value="ECO:0007669"/>
    <property type="project" value="UniProtKB-EC"/>
</dbReference>